<proteinExistence type="predicted"/>
<gene>
    <name evidence="2" type="ORF">LH22_07090</name>
</gene>
<evidence type="ECO:0000256" key="1">
    <source>
        <dbReference type="SAM" id="Phobius"/>
    </source>
</evidence>
<feature type="transmembrane region" description="Helical" evidence="1">
    <location>
        <begin position="77"/>
        <end position="96"/>
    </location>
</feature>
<keyword evidence="3" id="KW-1185">Reference proteome</keyword>
<dbReference type="EMBL" id="CP009454">
    <property type="protein sequence ID" value="AIR85245.1"/>
    <property type="molecule type" value="Genomic_DNA"/>
</dbReference>
<keyword evidence="1" id="KW-0812">Transmembrane</keyword>
<feature type="transmembrane region" description="Helical" evidence="1">
    <location>
        <begin position="46"/>
        <end position="65"/>
    </location>
</feature>
<protein>
    <recommendedName>
        <fullName evidence="4">DUF2157 domain-containing protein</fullName>
    </recommendedName>
</protein>
<reference evidence="2 3" key="1">
    <citation type="submission" date="2014-09" db="EMBL/GenBank/DDBJ databases">
        <authorList>
            <person name="Chan K.-G."/>
        </authorList>
    </citation>
    <scope>NUCLEOTIDE SEQUENCE [LARGE SCALE GENOMIC DNA]</scope>
    <source>
        <strain evidence="2 3">ND04</strain>
    </source>
</reference>
<evidence type="ECO:0000313" key="2">
    <source>
        <dbReference type="EMBL" id="AIR85245.1"/>
    </source>
</evidence>
<keyword evidence="1" id="KW-0472">Membrane</keyword>
<dbReference type="RefSeq" id="WP_038645187.1">
    <property type="nucleotide sequence ID" value="NZ_CP009454.1"/>
</dbReference>
<dbReference type="Proteomes" id="UP000029495">
    <property type="component" value="Chromosome"/>
</dbReference>
<evidence type="ECO:0000313" key="3">
    <source>
        <dbReference type="Proteomes" id="UP000029495"/>
    </source>
</evidence>
<keyword evidence="1" id="KW-1133">Transmembrane helix</keyword>
<name>A0ABM5RH16_9GAMM</name>
<organism evidence="2 3">
    <name type="scientific">Pantoea rwandensis</name>
    <dbReference type="NCBI Taxonomy" id="1076550"/>
    <lineage>
        <taxon>Bacteria</taxon>
        <taxon>Pseudomonadati</taxon>
        <taxon>Pseudomonadota</taxon>
        <taxon>Gammaproteobacteria</taxon>
        <taxon>Enterobacterales</taxon>
        <taxon>Erwiniaceae</taxon>
        <taxon>Pantoea</taxon>
    </lineage>
</organism>
<accession>A0ABM5RH16</accession>
<evidence type="ECO:0008006" key="4">
    <source>
        <dbReference type="Google" id="ProtNLM"/>
    </source>
</evidence>
<sequence length="107" mass="12140">MNDYEQKLLENGFSTKDIGKLKSIIKRDESQTDSLKSLVLDLSKRFWGGIICIAIIASVFAYGLYKGHDESLVSYGIVLIIGLLIVYFVTPLNLAWKAHCFIRKNRN</sequence>